<proteinExistence type="predicted"/>
<dbReference type="InterPro" id="IPR018768">
    <property type="entry name" value="DUF2344"/>
</dbReference>
<dbReference type="Pfam" id="PF10105">
    <property type="entry name" value="DUF2344"/>
    <property type="match status" value="1"/>
</dbReference>
<keyword evidence="4" id="KW-1185">Reference proteome</keyword>
<feature type="region of interest" description="Disordered" evidence="1">
    <location>
        <begin position="231"/>
        <end position="264"/>
    </location>
</feature>
<dbReference type="AlphaFoldDB" id="A0A941AJT2"/>
<feature type="compositionally biased region" description="Basic and acidic residues" evidence="1">
    <location>
        <begin position="1"/>
        <end position="12"/>
    </location>
</feature>
<organism evidence="3 4">
    <name type="scientific">Microbispora oryzae</name>
    <dbReference type="NCBI Taxonomy" id="2806554"/>
    <lineage>
        <taxon>Bacteria</taxon>
        <taxon>Bacillati</taxon>
        <taxon>Actinomycetota</taxon>
        <taxon>Actinomycetes</taxon>
        <taxon>Streptosporangiales</taxon>
        <taxon>Streptosporangiaceae</taxon>
        <taxon>Microbispora</taxon>
    </lineage>
</organism>
<evidence type="ECO:0000259" key="2">
    <source>
        <dbReference type="Pfam" id="PF10105"/>
    </source>
</evidence>
<protein>
    <submittedName>
        <fullName evidence="3">DUF2344 domain-containing protein</fullName>
    </submittedName>
</protein>
<name>A0A941AJT2_9ACTN</name>
<gene>
    <name evidence="3" type="ORF">JOL79_23130</name>
</gene>
<evidence type="ECO:0000313" key="3">
    <source>
        <dbReference type="EMBL" id="MBP2706705.1"/>
    </source>
</evidence>
<dbReference type="RefSeq" id="WP_210157975.1">
    <property type="nucleotide sequence ID" value="NZ_JAFCNB010000013.1"/>
</dbReference>
<evidence type="ECO:0000313" key="4">
    <source>
        <dbReference type="Proteomes" id="UP000674234"/>
    </source>
</evidence>
<feature type="domain" description="DUF2344" evidence="2">
    <location>
        <begin position="24"/>
        <end position="215"/>
    </location>
</feature>
<accession>A0A941AJT2</accession>
<sequence length="264" mass="28422">MWKDDGTLKKPVPEGPAPEPVAQRLRVRYAKRGRLRFTSHRDISRAVERAVRRAGIPVAYSAGFSPHPKISYAGAAPTGVASEAEYLEIGVTRHCDPSEVLAELDASLPPGLDVLDVVEARAGGLADRLEGSVWEIRIPGADPAVAEAAVKEFWTADRVEVERLTKKGLRRFDTRQAVASLSLVDGPPRTAGQEPGQPCVILRMVVRHETPAVRPDDVLMGLRLVAGFAPPSPPEVTRLAQGPLDATTGEPADPFELDRAGGDR</sequence>
<evidence type="ECO:0000256" key="1">
    <source>
        <dbReference type="SAM" id="MobiDB-lite"/>
    </source>
</evidence>
<dbReference type="Proteomes" id="UP000674234">
    <property type="component" value="Unassembled WGS sequence"/>
</dbReference>
<comment type="caution">
    <text evidence="3">The sequence shown here is derived from an EMBL/GenBank/DDBJ whole genome shotgun (WGS) entry which is preliminary data.</text>
</comment>
<dbReference type="NCBIfam" id="TIGR03936">
    <property type="entry name" value="sam_1_link_chp"/>
    <property type="match status" value="1"/>
</dbReference>
<dbReference type="EMBL" id="JAFCNB010000013">
    <property type="protein sequence ID" value="MBP2706705.1"/>
    <property type="molecule type" value="Genomic_DNA"/>
</dbReference>
<reference evidence="3" key="1">
    <citation type="submission" date="2021-02" db="EMBL/GenBank/DDBJ databases">
        <title>Draft genome sequence of Microbispora sp. RL4-1S isolated from rice leaves in Thailand.</title>
        <authorList>
            <person name="Muangham S."/>
            <person name="Duangmal K."/>
        </authorList>
    </citation>
    <scope>NUCLEOTIDE SEQUENCE</scope>
    <source>
        <strain evidence="3">RL4-1S</strain>
    </source>
</reference>
<feature type="region of interest" description="Disordered" evidence="1">
    <location>
        <begin position="1"/>
        <end position="22"/>
    </location>
</feature>